<feature type="compositionally biased region" description="Basic residues" evidence="4">
    <location>
        <begin position="1013"/>
        <end position="1027"/>
    </location>
</feature>
<dbReference type="SMART" id="SM00248">
    <property type="entry name" value="ANK"/>
    <property type="match status" value="2"/>
</dbReference>
<accession>A0ABM1MLR2</accession>
<dbReference type="SUPFAM" id="SSF50985">
    <property type="entry name" value="RCC1/BLIP-II"/>
    <property type="match status" value="1"/>
</dbReference>
<dbReference type="Gene3D" id="1.25.40.20">
    <property type="entry name" value="Ankyrin repeat-containing domain"/>
    <property type="match status" value="1"/>
</dbReference>
<keyword evidence="6" id="KW-1185">Reference proteome</keyword>
<feature type="repeat" description="ANK" evidence="2">
    <location>
        <begin position="88"/>
        <end position="120"/>
    </location>
</feature>
<dbReference type="Proteomes" id="UP000695000">
    <property type="component" value="Unplaced"/>
</dbReference>
<dbReference type="RefSeq" id="XP_017775512.1">
    <property type="nucleotide sequence ID" value="XM_017920023.1"/>
</dbReference>
<feature type="repeat" description="RCC1" evidence="3">
    <location>
        <begin position="198"/>
        <end position="252"/>
    </location>
</feature>
<evidence type="ECO:0000256" key="3">
    <source>
        <dbReference type="PROSITE-ProRule" id="PRU00235"/>
    </source>
</evidence>
<dbReference type="GeneID" id="108561903"/>
<dbReference type="PROSITE" id="PS50097">
    <property type="entry name" value="BTB"/>
    <property type="match status" value="2"/>
</dbReference>
<dbReference type="PROSITE" id="PS50088">
    <property type="entry name" value="ANK_REPEAT"/>
    <property type="match status" value="1"/>
</dbReference>
<evidence type="ECO:0000313" key="6">
    <source>
        <dbReference type="Proteomes" id="UP000695000"/>
    </source>
</evidence>
<organism evidence="6 7">
    <name type="scientific">Nicrophorus vespilloides</name>
    <name type="common">Boreal carrion beetle</name>
    <dbReference type="NCBI Taxonomy" id="110193"/>
    <lineage>
        <taxon>Eukaryota</taxon>
        <taxon>Metazoa</taxon>
        <taxon>Ecdysozoa</taxon>
        <taxon>Arthropoda</taxon>
        <taxon>Hexapoda</taxon>
        <taxon>Insecta</taxon>
        <taxon>Pterygota</taxon>
        <taxon>Neoptera</taxon>
        <taxon>Endopterygota</taxon>
        <taxon>Coleoptera</taxon>
        <taxon>Polyphaga</taxon>
        <taxon>Staphyliniformia</taxon>
        <taxon>Silphidae</taxon>
        <taxon>Nicrophorinae</taxon>
        <taxon>Nicrophorus</taxon>
    </lineage>
</organism>
<dbReference type="SUPFAM" id="SSF48403">
    <property type="entry name" value="Ankyrin repeat"/>
    <property type="match status" value="1"/>
</dbReference>
<feature type="domain" description="BTB" evidence="5">
    <location>
        <begin position="706"/>
        <end position="774"/>
    </location>
</feature>
<dbReference type="Gene3D" id="3.30.710.10">
    <property type="entry name" value="Potassium Channel Kv1.1, Chain A"/>
    <property type="match status" value="2"/>
</dbReference>
<feature type="region of interest" description="Disordered" evidence="4">
    <location>
        <begin position="911"/>
        <end position="939"/>
    </location>
</feature>
<dbReference type="Gene3D" id="2.130.10.30">
    <property type="entry name" value="Regulator of chromosome condensation 1/beta-lactamase-inhibitor protein II"/>
    <property type="match status" value="1"/>
</dbReference>
<evidence type="ECO:0000256" key="4">
    <source>
        <dbReference type="SAM" id="MobiDB-lite"/>
    </source>
</evidence>
<dbReference type="InterPro" id="IPR051625">
    <property type="entry name" value="Signaling_Regulatory_Domain"/>
</dbReference>
<dbReference type="InterPro" id="IPR011333">
    <property type="entry name" value="SKP1/BTB/POZ_sf"/>
</dbReference>
<evidence type="ECO:0000256" key="2">
    <source>
        <dbReference type="PROSITE-ProRule" id="PRU00023"/>
    </source>
</evidence>
<dbReference type="Pfam" id="PF00651">
    <property type="entry name" value="BTB"/>
    <property type="match status" value="2"/>
</dbReference>
<dbReference type="SUPFAM" id="SSF54695">
    <property type="entry name" value="POZ domain"/>
    <property type="match status" value="2"/>
</dbReference>
<dbReference type="InterPro" id="IPR036770">
    <property type="entry name" value="Ankyrin_rpt-contain_sf"/>
</dbReference>
<sequence>MVVDDELCSNRCSLYKHGETITSALTKHEVSDAELCSFLNKICDQCGTSKDYDHRSALHVAASCGRTEVCKWLVCRKHSKIDEKDTESGYTALHRSVFYGKIDTAVALIKLGAKINILDCNNLTPLDHALKDNPLCAWNFPVPRWIYMWGTNFNYTLGSSQSKHSPELVDTFHKIKPNALVKKVCLEKYHTAILTENGEIFTYGHGQGGRLGLGSESSNLEPTQVKFHFNHKSLAIKDVCIGRDHCLFLAENNTVWACGSNANFVLGVHPTVPELLVPKPSTLKTPVTNICCATYHSVAWSPVAMYTWGLNGGQIGHDKNNEIHQILPKKVTYVMGDWLLKDVVASNGATAVLTDHGDIFVLHEFQCRKIASKILDIERIKMVGGKLSIDKGATVELRVVALTKAGNLLIWRESDQHLDRAIFTLNRLLKLKDVTLNNKSMILLTNDRELFKAYPETRKKQKNHDKNKSKIFNKFLNRNECILVDLERIPKIFAADTIVSDLEGDNFVSLQMNVSSYITRVPNISSSTMEDDFQNLLIKPETSNFVFTVRGVNFPVHKYIIGLGSDKLKKMVSECNEIKIDSIHPQIFEQLLNYLYTNDCELLHAGPCSVNITPTVKSKIEVEEFVNCAGKSVFEVYNSQSKNTQEIEVTDPVKLLQDAAKSLGLNSLYNDTCKCVYSNGVIKYKTGKDFTPKILKFKIDDLVELHDIQIECKSDKIVAAHKCILEARSEFFRNMFSVRWNDDKSTCKLTLPFAYSTINRLMNYLYMDQVSLDNDDLDTVCNLLVLAEYLLMDRLIEVCEFTLSKMITFKNVLTVISLAHTYNANQLKICCMEFICLNIAAFLESRCLEEIDEEILIDLTKFYATWNRYMSHRIITPYSDNTSDEVIKEIHKSNPVNMDFNDEIIVTPNLSQRKRTKSHKSGSQKKSESKQEPEEKVTESVIIQCPEEKINVNMITPPPARIKAISSAMEKIALDNADEDYFVNLTKGDFPDLNESFASPDGSSKTKSEHRPDKHKMQKVSQKMRKRLSSECSLNAVPESPKNPWKRIEPLKSPIGSSDAKANISTIITEEKKQKENLTKIKSKLLIYTQLEDKAIEELQKFYNVDNISDEVIEAGRVEIGLVAAPIWVHK</sequence>
<proteinExistence type="predicted"/>
<dbReference type="SMART" id="SM00225">
    <property type="entry name" value="BTB"/>
    <property type="match status" value="2"/>
</dbReference>
<evidence type="ECO:0000313" key="7">
    <source>
        <dbReference type="RefSeq" id="XP_017775512.1"/>
    </source>
</evidence>
<dbReference type="InterPro" id="IPR009091">
    <property type="entry name" value="RCC1/BLIP-II"/>
</dbReference>
<dbReference type="Gene3D" id="6.10.250.3030">
    <property type="match status" value="1"/>
</dbReference>
<dbReference type="CDD" id="cd18500">
    <property type="entry name" value="BACK_IBtk"/>
    <property type="match status" value="1"/>
</dbReference>
<keyword evidence="7" id="KW-0808">Transferase</keyword>
<dbReference type="InterPro" id="IPR000210">
    <property type="entry name" value="BTB/POZ_dom"/>
</dbReference>
<name>A0ABM1MLR2_NICVS</name>
<keyword evidence="7" id="KW-0418">Kinase</keyword>
<dbReference type="Pfam" id="PF12796">
    <property type="entry name" value="Ank_2"/>
    <property type="match status" value="1"/>
</dbReference>
<dbReference type="Pfam" id="PF00415">
    <property type="entry name" value="RCC1"/>
    <property type="match status" value="1"/>
</dbReference>
<feature type="region of interest" description="Disordered" evidence="4">
    <location>
        <begin position="992"/>
        <end position="1052"/>
    </location>
</feature>
<evidence type="ECO:0000256" key="1">
    <source>
        <dbReference type="ARBA" id="ARBA00022737"/>
    </source>
</evidence>
<keyword evidence="1" id="KW-0677">Repeat</keyword>
<feature type="repeat" description="RCC1" evidence="3">
    <location>
        <begin position="144"/>
        <end position="197"/>
    </location>
</feature>
<feature type="compositionally biased region" description="Basic and acidic residues" evidence="4">
    <location>
        <begin position="925"/>
        <end position="938"/>
    </location>
</feature>
<dbReference type="InterPro" id="IPR002110">
    <property type="entry name" value="Ankyrin_rpt"/>
</dbReference>
<dbReference type="PANTHER" id="PTHR22872:SF2">
    <property type="entry name" value="INHIBITOR OF BRUTON TYROSINE KINASE"/>
    <property type="match status" value="1"/>
</dbReference>
<evidence type="ECO:0000259" key="5">
    <source>
        <dbReference type="PROSITE" id="PS50097"/>
    </source>
</evidence>
<feature type="compositionally biased region" description="Basic residues" evidence="4">
    <location>
        <begin position="912"/>
        <end position="923"/>
    </location>
</feature>
<dbReference type="GO" id="GO:0016301">
    <property type="term" value="F:kinase activity"/>
    <property type="evidence" value="ECO:0007669"/>
    <property type="project" value="UniProtKB-KW"/>
</dbReference>
<keyword evidence="2" id="KW-0040">ANK repeat</keyword>
<dbReference type="PROSITE" id="PS50012">
    <property type="entry name" value="RCC1_3"/>
    <property type="match status" value="2"/>
</dbReference>
<dbReference type="PROSITE" id="PS50297">
    <property type="entry name" value="ANK_REP_REGION"/>
    <property type="match status" value="1"/>
</dbReference>
<reference evidence="7" key="1">
    <citation type="submission" date="2025-08" db="UniProtKB">
        <authorList>
            <consortium name="RefSeq"/>
        </authorList>
    </citation>
    <scope>IDENTIFICATION</scope>
    <source>
        <tissue evidence="7">Whole Larva</tissue>
    </source>
</reference>
<dbReference type="PANTHER" id="PTHR22872">
    <property type="entry name" value="BTK-BINDING PROTEIN-RELATED"/>
    <property type="match status" value="1"/>
</dbReference>
<protein>
    <submittedName>
        <fullName evidence="7">Inhibitor of Bruton tyrosine kinase</fullName>
    </submittedName>
</protein>
<dbReference type="InterPro" id="IPR000408">
    <property type="entry name" value="Reg_chr_condens"/>
</dbReference>
<gene>
    <name evidence="7" type="primary">LOC108561903</name>
</gene>
<feature type="domain" description="BTB" evidence="5">
    <location>
        <begin position="543"/>
        <end position="604"/>
    </location>
</feature>